<dbReference type="InterPro" id="IPR001810">
    <property type="entry name" value="F-box_dom"/>
</dbReference>
<sequence>MASPSHNNKNGTEDDDRLSALPDHILVDIMHRLDLRTLMRASTLSTRRKQLPYLLTNLYIHVDGFKPRTETSATSQLNDLVDLYTETTKRLLAPTADRSINLLRLRFYLTDPHLESIGSTVTSVLERGNTKFLEFIVVTELQDLCLRSLSVRNMRFDEPDVPNLLNSCDSGRPSVLRIDAPRSRLMELVFEFCSYVRIELVRVPKLVHPSGCFRPRPKPSGR</sequence>
<evidence type="ECO:0000259" key="1">
    <source>
        <dbReference type="PROSITE" id="PS50181"/>
    </source>
</evidence>
<reference evidence="2" key="1">
    <citation type="journal article" date="2012" name="Nat. Biotechnol.">
        <title>Reference genome sequence of the model plant Setaria.</title>
        <authorList>
            <person name="Bennetzen J.L."/>
            <person name="Schmutz J."/>
            <person name="Wang H."/>
            <person name="Percifield R."/>
            <person name="Hawkins J."/>
            <person name="Pontaroli A.C."/>
            <person name="Estep M."/>
            <person name="Feng L."/>
            <person name="Vaughn J.N."/>
            <person name="Grimwood J."/>
            <person name="Jenkins J."/>
            <person name="Barry K."/>
            <person name="Lindquist E."/>
            <person name="Hellsten U."/>
            <person name="Deshpande S."/>
            <person name="Wang X."/>
            <person name="Wu X."/>
            <person name="Mitros T."/>
            <person name="Triplett J."/>
            <person name="Yang X."/>
            <person name="Ye C.Y."/>
            <person name="Mauro-Herrera M."/>
            <person name="Wang L."/>
            <person name="Li P."/>
            <person name="Sharma M."/>
            <person name="Sharma R."/>
            <person name="Ronald P.C."/>
            <person name="Panaud O."/>
            <person name="Kellogg E.A."/>
            <person name="Brutnell T.P."/>
            <person name="Doust A.N."/>
            <person name="Tuskan G.A."/>
            <person name="Rokhsar D."/>
            <person name="Devos K.M."/>
        </authorList>
    </citation>
    <scope>NUCLEOTIDE SEQUENCE [LARGE SCALE GENOMIC DNA]</scope>
    <source>
        <strain evidence="2">Yugu1</strain>
    </source>
</reference>
<evidence type="ECO:0000313" key="2">
    <source>
        <dbReference type="EMBL" id="RCV45995.1"/>
    </source>
</evidence>
<gene>
    <name evidence="2" type="ORF">SETIT_9G497000v2</name>
</gene>
<dbReference type="PANTHER" id="PTHR32153">
    <property type="entry name" value="OJ000223_09.16 PROTEIN"/>
    <property type="match status" value="1"/>
</dbReference>
<dbReference type="InterPro" id="IPR036047">
    <property type="entry name" value="F-box-like_dom_sf"/>
</dbReference>
<proteinExistence type="predicted"/>
<dbReference type="AlphaFoldDB" id="A0A368SUB1"/>
<protein>
    <recommendedName>
        <fullName evidence="1">F-box domain-containing protein</fullName>
    </recommendedName>
</protein>
<name>A0A368SUB1_SETIT</name>
<feature type="domain" description="F-box" evidence="1">
    <location>
        <begin position="15"/>
        <end position="62"/>
    </location>
</feature>
<dbReference type="STRING" id="4555.A0A368SUB1"/>
<organism evidence="2">
    <name type="scientific">Setaria italica</name>
    <name type="common">Foxtail millet</name>
    <name type="synonym">Panicum italicum</name>
    <dbReference type="NCBI Taxonomy" id="4555"/>
    <lineage>
        <taxon>Eukaryota</taxon>
        <taxon>Viridiplantae</taxon>
        <taxon>Streptophyta</taxon>
        <taxon>Embryophyta</taxon>
        <taxon>Tracheophyta</taxon>
        <taxon>Spermatophyta</taxon>
        <taxon>Magnoliopsida</taxon>
        <taxon>Liliopsida</taxon>
        <taxon>Poales</taxon>
        <taxon>Poaceae</taxon>
        <taxon>PACMAD clade</taxon>
        <taxon>Panicoideae</taxon>
        <taxon>Panicodae</taxon>
        <taxon>Paniceae</taxon>
        <taxon>Cenchrinae</taxon>
        <taxon>Setaria</taxon>
    </lineage>
</organism>
<dbReference type="OrthoDB" id="691203at2759"/>
<reference evidence="2" key="2">
    <citation type="submission" date="2015-07" db="EMBL/GenBank/DDBJ databases">
        <authorList>
            <person name="Noorani M."/>
        </authorList>
    </citation>
    <scope>NUCLEOTIDE SEQUENCE</scope>
    <source>
        <strain evidence="2">Yugu1</strain>
    </source>
</reference>
<dbReference type="InterPro" id="IPR044997">
    <property type="entry name" value="F-box_plant"/>
</dbReference>
<accession>A0A368SUB1</accession>
<dbReference type="EMBL" id="CM003536">
    <property type="protein sequence ID" value="RCV45995.1"/>
    <property type="molecule type" value="Genomic_DNA"/>
</dbReference>
<dbReference type="PROSITE" id="PS50181">
    <property type="entry name" value="FBOX"/>
    <property type="match status" value="1"/>
</dbReference>
<dbReference type="SUPFAM" id="SSF81383">
    <property type="entry name" value="F-box domain"/>
    <property type="match status" value="1"/>
</dbReference>